<dbReference type="PANTHER" id="PTHR46609">
    <property type="entry name" value="EXONUCLEASE, PHAGE-TYPE/RECB, C-TERMINAL DOMAIN-CONTAINING PROTEIN"/>
    <property type="match status" value="1"/>
</dbReference>
<evidence type="ECO:0000259" key="1">
    <source>
        <dbReference type="Pfam" id="PF09588"/>
    </source>
</evidence>
<dbReference type="OrthoDB" id="6431194at2759"/>
<evidence type="ECO:0000313" key="2">
    <source>
        <dbReference type="EMBL" id="GFR17923.1"/>
    </source>
</evidence>
<dbReference type="CDD" id="cd22343">
    <property type="entry name" value="PDDEXK_lambda_exonuclease-like"/>
    <property type="match status" value="1"/>
</dbReference>
<organism evidence="2 3">
    <name type="scientific">Trichonephila clavata</name>
    <name type="common">Joro spider</name>
    <name type="synonym">Nephila clavata</name>
    <dbReference type="NCBI Taxonomy" id="2740835"/>
    <lineage>
        <taxon>Eukaryota</taxon>
        <taxon>Metazoa</taxon>
        <taxon>Ecdysozoa</taxon>
        <taxon>Arthropoda</taxon>
        <taxon>Chelicerata</taxon>
        <taxon>Arachnida</taxon>
        <taxon>Araneae</taxon>
        <taxon>Araneomorphae</taxon>
        <taxon>Entelegynae</taxon>
        <taxon>Araneoidea</taxon>
        <taxon>Nephilidae</taxon>
        <taxon>Trichonephila</taxon>
    </lineage>
</organism>
<name>A0A8X6H6R4_TRICU</name>
<dbReference type="InterPro" id="IPR011335">
    <property type="entry name" value="Restrct_endonuc-II-like"/>
</dbReference>
<keyword evidence="3" id="KW-1185">Reference proteome</keyword>
<proteinExistence type="predicted"/>
<protein>
    <submittedName>
        <fullName evidence="2">YqaJ domain-containing protein</fullName>
    </submittedName>
</protein>
<dbReference type="AlphaFoldDB" id="A0A8X6H6R4"/>
<feature type="domain" description="YqaJ viral recombinase" evidence="1">
    <location>
        <begin position="1"/>
        <end position="105"/>
    </location>
</feature>
<gene>
    <name evidence="2" type="primary">AVEN_132411_1</name>
    <name evidence="2" type="ORF">TNCT_202091</name>
</gene>
<dbReference type="InterPro" id="IPR051703">
    <property type="entry name" value="NF-kappa-B_Signaling_Reg"/>
</dbReference>
<dbReference type="Proteomes" id="UP000887116">
    <property type="component" value="Unassembled WGS sequence"/>
</dbReference>
<comment type="caution">
    <text evidence="2">The sequence shown here is derived from an EMBL/GenBank/DDBJ whole genome shotgun (WGS) entry which is preliminary data.</text>
</comment>
<sequence>MEYGESHKGEALKSLENALGLKIRPCGLFIHPKLQYLAATPDGLVDDGIVEVKCPASCQDITPNKAISLKKILFWKIDRFGQIHVNTNRDYFYQVQGQLQVTEKEYCFFVMWTKKGCKMEKIFRDNDFWRDKMLKKLEPFYFSCLLPELTDPRYPRSMRIRNPASILEAQEIKKKGKTL</sequence>
<dbReference type="SUPFAM" id="SSF52980">
    <property type="entry name" value="Restriction endonuclease-like"/>
    <property type="match status" value="1"/>
</dbReference>
<dbReference type="GO" id="GO:0006281">
    <property type="term" value="P:DNA repair"/>
    <property type="evidence" value="ECO:0007669"/>
    <property type="project" value="UniProtKB-ARBA"/>
</dbReference>
<dbReference type="InterPro" id="IPR019080">
    <property type="entry name" value="YqaJ_viral_recombinase"/>
</dbReference>
<evidence type="ECO:0000313" key="3">
    <source>
        <dbReference type="Proteomes" id="UP000887116"/>
    </source>
</evidence>
<reference evidence="2" key="1">
    <citation type="submission" date="2020-07" db="EMBL/GenBank/DDBJ databases">
        <title>Multicomponent nature underlies the extraordinary mechanical properties of spider dragline silk.</title>
        <authorList>
            <person name="Kono N."/>
            <person name="Nakamura H."/>
            <person name="Mori M."/>
            <person name="Yoshida Y."/>
            <person name="Ohtoshi R."/>
            <person name="Malay A.D."/>
            <person name="Moran D.A.P."/>
            <person name="Tomita M."/>
            <person name="Numata K."/>
            <person name="Arakawa K."/>
        </authorList>
    </citation>
    <scope>NUCLEOTIDE SEQUENCE</scope>
</reference>
<dbReference type="PANTHER" id="PTHR46609:SF8">
    <property type="entry name" value="YQAJ VIRAL RECOMBINASE DOMAIN-CONTAINING PROTEIN"/>
    <property type="match status" value="1"/>
</dbReference>
<dbReference type="EMBL" id="BMAO01037466">
    <property type="protein sequence ID" value="GFR17923.1"/>
    <property type="molecule type" value="Genomic_DNA"/>
</dbReference>
<dbReference type="InterPro" id="IPR011604">
    <property type="entry name" value="PDDEXK-like_dom_sf"/>
</dbReference>
<accession>A0A8X6H6R4</accession>
<dbReference type="Pfam" id="PF09588">
    <property type="entry name" value="YqaJ"/>
    <property type="match status" value="1"/>
</dbReference>
<dbReference type="Gene3D" id="3.90.320.10">
    <property type="match status" value="1"/>
</dbReference>